<evidence type="ECO:0000256" key="3">
    <source>
        <dbReference type="SAM" id="MobiDB-lite"/>
    </source>
</evidence>
<feature type="region of interest" description="Disordered" evidence="3">
    <location>
        <begin position="1"/>
        <end position="44"/>
    </location>
</feature>
<dbReference type="InterPro" id="IPR050557">
    <property type="entry name" value="RTX_toxin/Mannuronan_C5-epim"/>
</dbReference>
<name>A0A9E6UQH1_9HYPH</name>
<dbReference type="Gene3D" id="2.150.10.10">
    <property type="entry name" value="Serralysin-like metalloprotease, C-terminal"/>
    <property type="match status" value="3"/>
</dbReference>
<dbReference type="SUPFAM" id="SSF51120">
    <property type="entry name" value="beta-Roll"/>
    <property type="match status" value="3"/>
</dbReference>
<dbReference type="InterPro" id="IPR011049">
    <property type="entry name" value="Serralysin-like_metalloprot_C"/>
</dbReference>
<feature type="compositionally biased region" description="Basic and acidic residues" evidence="3">
    <location>
        <begin position="537"/>
        <end position="551"/>
    </location>
</feature>
<protein>
    <recommendedName>
        <fullName evidence="6">Calcium-binding protein</fullName>
    </recommendedName>
</protein>
<dbReference type="Pfam" id="PF00353">
    <property type="entry name" value="HemolysinCabind"/>
    <property type="match status" value="6"/>
</dbReference>
<dbReference type="GO" id="GO:0005576">
    <property type="term" value="C:extracellular region"/>
    <property type="evidence" value="ECO:0007669"/>
    <property type="project" value="UniProtKB-SubCell"/>
</dbReference>
<dbReference type="PROSITE" id="PS00330">
    <property type="entry name" value="HEMOLYSIN_CALCIUM"/>
    <property type="match status" value="3"/>
</dbReference>
<evidence type="ECO:0000313" key="5">
    <source>
        <dbReference type="Proteomes" id="UP000825701"/>
    </source>
</evidence>
<dbReference type="InterPro" id="IPR018511">
    <property type="entry name" value="Hemolysin-typ_Ca-bd_CS"/>
</dbReference>
<dbReference type="PANTHER" id="PTHR38340">
    <property type="entry name" value="S-LAYER PROTEIN"/>
    <property type="match status" value="1"/>
</dbReference>
<evidence type="ECO:0000256" key="1">
    <source>
        <dbReference type="ARBA" id="ARBA00004613"/>
    </source>
</evidence>
<keyword evidence="5" id="KW-1185">Reference proteome</keyword>
<keyword evidence="2" id="KW-0964">Secreted</keyword>
<proteinExistence type="predicted"/>
<feature type="region of interest" description="Disordered" evidence="3">
    <location>
        <begin position="499"/>
        <end position="551"/>
    </location>
</feature>
<dbReference type="EMBL" id="CP081869">
    <property type="protein sequence ID" value="QZO00935.1"/>
    <property type="molecule type" value="Genomic_DNA"/>
</dbReference>
<feature type="compositionally biased region" description="Basic residues" evidence="3">
    <location>
        <begin position="507"/>
        <end position="536"/>
    </location>
</feature>
<evidence type="ECO:0008006" key="6">
    <source>
        <dbReference type="Google" id="ProtNLM"/>
    </source>
</evidence>
<dbReference type="RefSeq" id="WP_261404149.1">
    <property type="nucleotide sequence ID" value="NZ_CP081869.1"/>
</dbReference>
<dbReference type="AlphaFoldDB" id="A0A9E6UQH1"/>
<accession>A0A9E6UQH1</accession>
<gene>
    <name evidence="4" type="ORF">K6K41_04780</name>
</gene>
<dbReference type="GO" id="GO:0005509">
    <property type="term" value="F:calcium ion binding"/>
    <property type="evidence" value="ECO:0007669"/>
    <property type="project" value="InterPro"/>
</dbReference>
<feature type="compositionally biased region" description="Basic and acidic residues" evidence="3">
    <location>
        <begin position="12"/>
        <end position="21"/>
    </location>
</feature>
<organism evidence="4 5">
    <name type="scientific">Chenggangzhangella methanolivorans</name>
    <dbReference type="NCBI Taxonomy" id="1437009"/>
    <lineage>
        <taxon>Bacteria</taxon>
        <taxon>Pseudomonadati</taxon>
        <taxon>Pseudomonadota</taxon>
        <taxon>Alphaproteobacteria</taxon>
        <taxon>Hyphomicrobiales</taxon>
        <taxon>Methylopilaceae</taxon>
        <taxon>Chenggangzhangella</taxon>
    </lineage>
</organism>
<sequence length="706" mass="73079">MANVTGTAGSDFIHRADDGKTPPDGANDIPQTTDGRDSIDAGLGDDTIFGGRGGDAAFLNVLTDGADEINLGQGFDRVEVEGSGTGETQVRLTFTSAEVGNGDTNDSGTLPNQDGGLAVRLQAEDGSDGLTGPITRTDDEGITFVAGDGVKFDVRDLVSGAARGDEFDVVTLGTSKDDALRADDNQRNHYINGGAGDDGILGGVGRDFLVGGAGADVLNGRLGADSFIGGSGDDSIFGGRGDDVVFHNITTDGADQVNLGADDDTVNVTAAAETQVRLTFTSSEVGNGNANDSGTMPNQDGGLAVRMQAEDGSDGLTGPITRVDDEGVTFIAGEGVTFDVRDLVSGVARGDGFEVVRLGTSGDDFLNAVDKDRAYYINGGMGNDKIVGGDVDDFLVGGAGNDTLLGRLGDDSFIGGGGDDVIKGGRGADTVIHNITTDGADQIQLDRGGDEVVVNATTPTEVRLTFTSTEVGNGSGFDSGTMPNQDGGLAVRMQAEDGADGLTGPITRRRRGHHLHGRDRRHLRRPRPRLGRRARERVRGGEARDRRRQHDVLRRPVAGDLHQRRRRERQVVGGNADDFLVGGVGDDTLNGGSGADSMIGGAGADVFAFSSPLGGGNVDAILDFAVADDTIELDAGVFRKIGEGGLDADAFTIGTAATDGDHRIIYDAATGSLFYDRDGSGDKFEAVEFAKITAGLDLSEDDFRIA</sequence>
<evidence type="ECO:0000256" key="2">
    <source>
        <dbReference type="ARBA" id="ARBA00022525"/>
    </source>
</evidence>
<dbReference type="PRINTS" id="PR00313">
    <property type="entry name" value="CABNDNGRPT"/>
</dbReference>
<dbReference type="PANTHER" id="PTHR38340:SF1">
    <property type="entry name" value="S-LAYER PROTEIN"/>
    <property type="match status" value="1"/>
</dbReference>
<evidence type="ECO:0000313" key="4">
    <source>
        <dbReference type="EMBL" id="QZO00935.1"/>
    </source>
</evidence>
<dbReference type="Proteomes" id="UP000825701">
    <property type="component" value="Chromosome"/>
</dbReference>
<reference evidence="4" key="1">
    <citation type="submission" date="2021-08" db="EMBL/GenBank/DDBJ databases">
        <authorList>
            <person name="Zhang H."/>
            <person name="Xu M."/>
            <person name="Yu Z."/>
            <person name="Yang L."/>
            <person name="Cai Y."/>
        </authorList>
    </citation>
    <scope>NUCLEOTIDE SEQUENCE</scope>
    <source>
        <strain evidence="4">CHL1</strain>
    </source>
</reference>
<dbReference type="KEGG" id="cmet:K6K41_04780"/>
<comment type="subcellular location">
    <subcellularLocation>
        <location evidence="1">Secreted</location>
    </subcellularLocation>
</comment>
<dbReference type="InterPro" id="IPR001343">
    <property type="entry name" value="Hemolysn_Ca-bd"/>
</dbReference>